<keyword evidence="2" id="KW-1185">Reference proteome</keyword>
<organism evidence="1 2">
    <name type="scientific">Wickerhamomyces pijperi</name>
    <name type="common">Yeast</name>
    <name type="synonym">Pichia pijperi</name>
    <dbReference type="NCBI Taxonomy" id="599730"/>
    <lineage>
        <taxon>Eukaryota</taxon>
        <taxon>Fungi</taxon>
        <taxon>Dikarya</taxon>
        <taxon>Ascomycota</taxon>
        <taxon>Saccharomycotina</taxon>
        <taxon>Saccharomycetes</taxon>
        <taxon>Phaffomycetales</taxon>
        <taxon>Wickerhamomycetaceae</taxon>
        <taxon>Wickerhamomyces</taxon>
    </lineage>
</organism>
<proteinExistence type="predicted"/>
<dbReference type="AlphaFoldDB" id="A0A9P8Q3A2"/>
<evidence type="ECO:0000313" key="2">
    <source>
        <dbReference type="Proteomes" id="UP000774326"/>
    </source>
</evidence>
<evidence type="ECO:0000313" key="1">
    <source>
        <dbReference type="EMBL" id="KAH3682365.1"/>
    </source>
</evidence>
<dbReference type="EMBL" id="JAEUBG010003758">
    <property type="protein sequence ID" value="KAH3682365.1"/>
    <property type="molecule type" value="Genomic_DNA"/>
</dbReference>
<reference evidence="1" key="1">
    <citation type="journal article" date="2021" name="Open Biol.">
        <title>Shared evolutionary footprints suggest mitochondrial oxidative damage underlies multiple complex I losses in fungi.</title>
        <authorList>
            <person name="Schikora-Tamarit M.A."/>
            <person name="Marcet-Houben M."/>
            <person name="Nosek J."/>
            <person name="Gabaldon T."/>
        </authorList>
    </citation>
    <scope>NUCLEOTIDE SEQUENCE</scope>
    <source>
        <strain evidence="1">CBS2887</strain>
    </source>
</reference>
<dbReference type="Proteomes" id="UP000774326">
    <property type="component" value="Unassembled WGS sequence"/>
</dbReference>
<sequence length="111" mass="12697">MYRKQYSNRAQSHRFSNLCVLNSFLKLFKAQLPISVLIVLYYGSIDDLLQLLVVQVLANHGFQHDEKLTVGDEPVFVNVIDFKSETKPVFLQTFCGEDTKTSDELLEINVA</sequence>
<protein>
    <submittedName>
        <fullName evidence="1">Uncharacterized protein</fullName>
    </submittedName>
</protein>
<accession>A0A9P8Q3A2</accession>
<name>A0A9P8Q3A2_WICPI</name>
<comment type="caution">
    <text evidence="1">The sequence shown here is derived from an EMBL/GenBank/DDBJ whole genome shotgun (WGS) entry which is preliminary data.</text>
</comment>
<reference evidence="1" key="2">
    <citation type="submission" date="2021-01" db="EMBL/GenBank/DDBJ databases">
        <authorList>
            <person name="Schikora-Tamarit M.A."/>
        </authorList>
    </citation>
    <scope>NUCLEOTIDE SEQUENCE</scope>
    <source>
        <strain evidence="1">CBS2887</strain>
    </source>
</reference>
<gene>
    <name evidence="1" type="ORF">WICPIJ_006679</name>
</gene>